<organism evidence="2 3">
    <name type="scientific">Pseudonocardia ammonioxydans</name>
    <dbReference type="NCBI Taxonomy" id="260086"/>
    <lineage>
        <taxon>Bacteria</taxon>
        <taxon>Bacillati</taxon>
        <taxon>Actinomycetota</taxon>
        <taxon>Actinomycetes</taxon>
        <taxon>Pseudonocardiales</taxon>
        <taxon>Pseudonocardiaceae</taxon>
        <taxon>Pseudonocardia</taxon>
    </lineage>
</organism>
<dbReference type="AlphaFoldDB" id="A0A1I4ZX45"/>
<dbReference type="PANTHER" id="PTHR40469:SF2">
    <property type="entry name" value="GALACTOSE-BINDING DOMAIN-LIKE SUPERFAMILY PROTEIN"/>
    <property type="match status" value="1"/>
</dbReference>
<dbReference type="PANTHER" id="PTHR40469">
    <property type="entry name" value="SECRETED GLYCOSYL HYDROLASE"/>
    <property type="match status" value="1"/>
</dbReference>
<accession>A0A1I4ZX45</accession>
<dbReference type="SUPFAM" id="SSF52317">
    <property type="entry name" value="Class I glutamine amidotransferase-like"/>
    <property type="match status" value="1"/>
</dbReference>
<keyword evidence="3" id="KW-1185">Reference proteome</keyword>
<feature type="domain" description="ThuA-like" evidence="1">
    <location>
        <begin position="4"/>
        <end position="233"/>
    </location>
</feature>
<dbReference type="RefSeq" id="WP_093344383.1">
    <property type="nucleotide sequence ID" value="NZ_FOUY01000016.1"/>
</dbReference>
<name>A0A1I4ZX45_PSUAM</name>
<dbReference type="Gene3D" id="3.40.50.880">
    <property type="match status" value="1"/>
</dbReference>
<dbReference type="InterPro" id="IPR029062">
    <property type="entry name" value="Class_I_gatase-like"/>
</dbReference>
<dbReference type="Proteomes" id="UP000199614">
    <property type="component" value="Unassembled WGS sequence"/>
</dbReference>
<evidence type="ECO:0000259" key="1">
    <source>
        <dbReference type="Pfam" id="PF06283"/>
    </source>
</evidence>
<dbReference type="InterPro" id="IPR029010">
    <property type="entry name" value="ThuA-like"/>
</dbReference>
<gene>
    <name evidence="2" type="ORF">SAMN05216207_101660</name>
</gene>
<dbReference type="EMBL" id="FOUY01000016">
    <property type="protein sequence ID" value="SFN54670.1"/>
    <property type="molecule type" value="Genomic_DNA"/>
</dbReference>
<evidence type="ECO:0000313" key="3">
    <source>
        <dbReference type="Proteomes" id="UP000199614"/>
    </source>
</evidence>
<proteinExistence type="predicted"/>
<evidence type="ECO:0000313" key="2">
    <source>
        <dbReference type="EMBL" id="SFN54670.1"/>
    </source>
</evidence>
<protein>
    <recommendedName>
        <fullName evidence="1">ThuA-like domain-containing protein</fullName>
    </recommendedName>
</protein>
<dbReference type="OrthoDB" id="9785923at2"/>
<sequence length="236" mass="24613">MSRRAVVLSGGLTHDFPATTGCLAELLEDAGFDVDVHTGTSGVDSALTALPGAALLVVNALRWTMTCSGTPERYRVQAGVEAASPSPRARDALGAHLAAGGGVLGMHTATLCFDDWPGWADTLGARWEWGHSHHPPLGPPIRVTVGEGHPVVDGVDDFTVVDEVYSDLRTAPGLAALASAATPGAEVPGAVQSMLWAREHGGGRVVYDALGHHPPSYAVPEHREIVRRAITWVTAG</sequence>
<reference evidence="2 3" key="1">
    <citation type="submission" date="2016-10" db="EMBL/GenBank/DDBJ databases">
        <authorList>
            <person name="de Groot N.N."/>
        </authorList>
    </citation>
    <scope>NUCLEOTIDE SEQUENCE [LARGE SCALE GENOMIC DNA]</scope>
    <source>
        <strain evidence="2 3">CGMCC 4.1877</strain>
    </source>
</reference>
<dbReference type="Pfam" id="PF06283">
    <property type="entry name" value="ThuA"/>
    <property type="match status" value="1"/>
</dbReference>
<dbReference type="STRING" id="260086.SAMN05216207_101660"/>